<dbReference type="InterPro" id="IPR001054">
    <property type="entry name" value="A/G_cyclase"/>
</dbReference>
<dbReference type="AlphaFoldDB" id="A0A1Q9AZ86"/>
<gene>
    <name evidence="3" type="ORF">BJF93_02820</name>
</gene>
<dbReference type="PANTHER" id="PTHR43081">
    <property type="entry name" value="ADENYLATE CYCLASE, TERMINAL-DIFFERENTIATION SPECIFIC-RELATED"/>
    <property type="match status" value="1"/>
</dbReference>
<dbReference type="SMART" id="SM00044">
    <property type="entry name" value="CYCc"/>
    <property type="match status" value="1"/>
</dbReference>
<name>A0A1Q9AZ86_9HYPH</name>
<dbReference type="SUPFAM" id="SSF55073">
    <property type="entry name" value="Nucleotide cyclase"/>
    <property type="match status" value="1"/>
</dbReference>
<dbReference type="RefSeq" id="WP_075626903.1">
    <property type="nucleotide sequence ID" value="NZ_FOAM01000006.1"/>
</dbReference>
<dbReference type="CDD" id="cd07302">
    <property type="entry name" value="CHD"/>
    <property type="match status" value="1"/>
</dbReference>
<evidence type="ECO:0000313" key="4">
    <source>
        <dbReference type="Proteomes" id="UP000186364"/>
    </source>
</evidence>
<dbReference type="Proteomes" id="UP000186364">
    <property type="component" value="Unassembled WGS sequence"/>
</dbReference>
<evidence type="ECO:0000313" key="3">
    <source>
        <dbReference type="EMBL" id="OLP61011.1"/>
    </source>
</evidence>
<dbReference type="GO" id="GO:0004016">
    <property type="term" value="F:adenylate cyclase activity"/>
    <property type="evidence" value="ECO:0007669"/>
    <property type="project" value="UniProtKB-ARBA"/>
</dbReference>
<reference evidence="3 4" key="1">
    <citation type="submission" date="2016-09" db="EMBL/GenBank/DDBJ databases">
        <title>Rhizobium sp. nov., a novel species isolated from the rice rhizosphere.</title>
        <authorList>
            <person name="Zhao J."/>
            <person name="Zhang X."/>
        </authorList>
    </citation>
    <scope>NUCLEOTIDE SEQUENCE [LARGE SCALE GENOMIC DNA]</scope>
    <source>
        <strain evidence="3 4">1.7048</strain>
    </source>
</reference>
<dbReference type="InterPro" id="IPR029787">
    <property type="entry name" value="Nucleotide_cyclase"/>
</dbReference>
<evidence type="ECO:0000259" key="2">
    <source>
        <dbReference type="PROSITE" id="PS50125"/>
    </source>
</evidence>
<dbReference type="EMBL" id="MKIP01000034">
    <property type="protein sequence ID" value="OLP61011.1"/>
    <property type="molecule type" value="Genomic_DNA"/>
</dbReference>
<proteinExistence type="predicted"/>
<dbReference type="Pfam" id="PF00211">
    <property type="entry name" value="Guanylate_cyc"/>
    <property type="match status" value="1"/>
</dbReference>
<keyword evidence="1" id="KW-1133">Transmembrane helix</keyword>
<dbReference type="InterPro" id="IPR021796">
    <property type="entry name" value="Tll0287-like_dom"/>
</dbReference>
<dbReference type="OrthoDB" id="9789782at2"/>
<keyword evidence="4" id="KW-1185">Reference proteome</keyword>
<dbReference type="PROSITE" id="PS50125">
    <property type="entry name" value="GUANYLATE_CYCLASE_2"/>
    <property type="match status" value="1"/>
</dbReference>
<evidence type="ECO:0000256" key="1">
    <source>
        <dbReference type="SAM" id="Phobius"/>
    </source>
</evidence>
<comment type="caution">
    <text evidence="3">The sequence shown here is derived from an EMBL/GenBank/DDBJ whole genome shotgun (WGS) entry which is preliminary data.</text>
</comment>
<dbReference type="Pfam" id="PF11845">
    <property type="entry name" value="Tll0287-like"/>
    <property type="match status" value="1"/>
</dbReference>
<feature type="transmembrane region" description="Helical" evidence="1">
    <location>
        <begin position="12"/>
        <end position="34"/>
    </location>
</feature>
<dbReference type="GO" id="GO:0006171">
    <property type="term" value="P:cAMP biosynthetic process"/>
    <property type="evidence" value="ECO:0007669"/>
    <property type="project" value="TreeGrafter"/>
</dbReference>
<feature type="transmembrane region" description="Helical" evidence="1">
    <location>
        <begin position="214"/>
        <end position="236"/>
    </location>
</feature>
<dbReference type="GO" id="GO:0035556">
    <property type="term" value="P:intracellular signal transduction"/>
    <property type="evidence" value="ECO:0007669"/>
    <property type="project" value="InterPro"/>
</dbReference>
<protein>
    <submittedName>
        <fullName evidence="3">Adenylate cyclase</fullName>
    </submittedName>
</protein>
<dbReference type="InterPro" id="IPR050697">
    <property type="entry name" value="Adenylyl/Guanylyl_Cyclase_3/4"/>
</dbReference>
<dbReference type="Gene3D" id="3.30.70.1230">
    <property type="entry name" value="Nucleotide cyclase"/>
    <property type="match status" value="1"/>
</dbReference>
<keyword evidence="1" id="KW-0812">Transmembrane</keyword>
<dbReference type="PANTHER" id="PTHR43081:SF18">
    <property type="entry name" value="BLL7624 PROTEIN"/>
    <property type="match status" value="1"/>
</dbReference>
<feature type="domain" description="Guanylate cyclase" evidence="2">
    <location>
        <begin position="294"/>
        <end position="429"/>
    </location>
</feature>
<organism evidence="3 4">
    <name type="scientific">Xaviernesmea oryzae</name>
    <dbReference type="NCBI Taxonomy" id="464029"/>
    <lineage>
        <taxon>Bacteria</taxon>
        <taxon>Pseudomonadati</taxon>
        <taxon>Pseudomonadota</taxon>
        <taxon>Alphaproteobacteria</taxon>
        <taxon>Hyphomicrobiales</taxon>
        <taxon>Rhizobiaceae</taxon>
        <taxon>Rhizobium/Agrobacterium group</taxon>
        <taxon>Xaviernesmea</taxon>
    </lineage>
</organism>
<accession>A0A1Q9AZ86</accession>
<keyword evidence="1" id="KW-0472">Membrane</keyword>
<sequence>MIETKTAHSVRRIGRLVIIMVVLLLTGLPLAVWLDVDALSRTALGRQAHDMSSLISSIRGYYASNVVGRIQAAHASGIGQETVLSHNYAAIPGAIPIPATLSLELGDVIREQQANITYRFVSDLPFKNRAPHNLDAFENAALTALRADAQQTLTDLTRAGLTNTLRLVTPVIMGAACVACHNSHPESPKTDWKVGDVRGIQEVIIRQPLASNIFAFKFLLAYFVLMAAFGAIVILLQKRQTATIRAVNRELESTNDFLAAISLKISRYLSPQIYKSIFSGQKDVVVHTERKRLTIFFSDIKDFTATTERLQPEALTEMLNDYLTEMSAIALKHGGTVDKFIGDAMLVFFGDPDTHGPVEDAKACLRMAVDMQQRLGELKERWRRRGTEQPFVVRMGINTGYCNVGNFGSSDRMDYTIIGAEANLAARLQSIADGGRIVMSYETYSLVADIVIAHPLPPITMKGIPREVVPYAVEGLVDLGEGSRILSEHVTGLDLHLDLGRLEPGERSRAHSALKAAIDAIEQAGDSPARP</sequence>